<keyword evidence="13" id="KW-1185">Reference proteome</keyword>
<feature type="binding site" evidence="10">
    <location>
        <position position="287"/>
    </location>
    <ligand>
        <name>thiamine diphosphate</name>
        <dbReference type="ChEBI" id="CHEBI:58937"/>
    </ligand>
</feature>
<feature type="binding site" evidence="10">
    <location>
        <position position="149"/>
    </location>
    <ligand>
        <name>Mg(2+)</name>
        <dbReference type="ChEBI" id="CHEBI:18420"/>
    </ligand>
</feature>
<dbReference type="PROSITE" id="PS00802">
    <property type="entry name" value="TRANSKETOLASE_2"/>
    <property type="match status" value="1"/>
</dbReference>
<dbReference type="CDD" id="cd07033">
    <property type="entry name" value="TPP_PYR_DXS_TK_like"/>
    <property type="match status" value="1"/>
</dbReference>
<dbReference type="GO" id="GO:0009228">
    <property type="term" value="P:thiamine biosynthetic process"/>
    <property type="evidence" value="ECO:0007669"/>
    <property type="project" value="UniProtKB-UniRule"/>
</dbReference>
<keyword evidence="7 10" id="KW-0784">Thiamine biosynthesis</keyword>
<comment type="function">
    <text evidence="10">Catalyzes the acyloin condensation reaction between C atoms 2 and 3 of pyruvate and glyceraldehyde 3-phosphate to yield 1-deoxy-D-xylulose-5-phosphate (DXP).</text>
</comment>
<dbReference type="SUPFAM" id="SSF52922">
    <property type="entry name" value="TK C-terminal domain-like"/>
    <property type="match status" value="1"/>
</dbReference>
<comment type="similarity">
    <text evidence="2 10">Belongs to the transketolase family. DXPS subfamily.</text>
</comment>
<dbReference type="SMART" id="SM00861">
    <property type="entry name" value="Transket_pyr"/>
    <property type="match status" value="1"/>
</dbReference>
<dbReference type="InterPro" id="IPR029061">
    <property type="entry name" value="THDP-binding"/>
</dbReference>
<organism evidence="12 13">
    <name type="scientific">Psittacicella hinzii</name>
    <dbReference type="NCBI Taxonomy" id="2028575"/>
    <lineage>
        <taxon>Bacteria</taxon>
        <taxon>Pseudomonadati</taxon>
        <taxon>Pseudomonadota</taxon>
        <taxon>Gammaproteobacteria</taxon>
        <taxon>Pasteurellales</taxon>
        <taxon>Psittacicellaceae</taxon>
        <taxon>Psittacicella</taxon>
    </lineage>
</organism>
<dbReference type="Pfam" id="PF02780">
    <property type="entry name" value="Transketolase_C"/>
    <property type="match status" value="1"/>
</dbReference>
<evidence type="ECO:0000256" key="7">
    <source>
        <dbReference type="ARBA" id="ARBA00022977"/>
    </source>
</evidence>
<dbReference type="PANTHER" id="PTHR43322:SF5">
    <property type="entry name" value="1-DEOXY-D-XYLULOSE-5-PHOSPHATE SYNTHASE, CHLOROPLASTIC"/>
    <property type="match status" value="1"/>
</dbReference>
<dbReference type="GO" id="GO:0005829">
    <property type="term" value="C:cytosol"/>
    <property type="evidence" value="ECO:0007669"/>
    <property type="project" value="TreeGrafter"/>
</dbReference>
<feature type="binding site" evidence="10">
    <location>
        <position position="178"/>
    </location>
    <ligand>
        <name>thiamine diphosphate</name>
        <dbReference type="ChEBI" id="CHEBI:58937"/>
    </ligand>
</feature>
<dbReference type="EMBL" id="NRHC01000052">
    <property type="protein sequence ID" value="RIY32554.1"/>
    <property type="molecule type" value="Genomic_DNA"/>
</dbReference>
<feature type="binding site" evidence="10">
    <location>
        <position position="367"/>
    </location>
    <ligand>
        <name>thiamine diphosphate</name>
        <dbReference type="ChEBI" id="CHEBI:58937"/>
    </ligand>
</feature>
<gene>
    <name evidence="10" type="primary">dxs</name>
    <name evidence="12" type="ORF">CKF54_04600</name>
</gene>
<keyword evidence="5 10" id="KW-0479">Metal-binding</keyword>
<reference evidence="12 13" key="1">
    <citation type="submission" date="2017-08" db="EMBL/GenBank/DDBJ databases">
        <title>Reclassification of Bisgaard taxon 37 and 44.</title>
        <authorList>
            <person name="Christensen H."/>
        </authorList>
    </citation>
    <scope>NUCLEOTIDE SEQUENCE [LARGE SCALE GENOMIC DNA]</scope>
    <source>
        <strain evidence="12 13">B96_3</strain>
    </source>
</reference>
<evidence type="ECO:0000256" key="6">
    <source>
        <dbReference type="ARBA" id="ARBA00022842"/>
    </source>
</evidence>
<proteinExistence type="inferred from homology"/>
<comment type="pathway">
    <text evidence="1 10">Metabolic intermediate biosynthesis; 1-deoxy-D-xylulose 5-phosphate biosynthesis; 1-deoxy-D-xylulose 5-phosphate from D-glyceraldehyde 3-phosphate and pyruvate: step 1/1.</text>
</comment>
<evidence type="ECO:0000256" key="9">
    <source>
        <dbReference type="ARBA" id="ARBA00023229"/>
    </source>
</evidence>
<evidence type="ECO:0000256" key="5">
    <source>
        <dbReference type="ARBA" id="ARBA00022723"/>
    </source>
</evidence>
<dbReference type="NCBIfam" id="NF003933">
    <property type="entry name" value="PRK05444.2-2"/>
    <property type="match status" value="1"/>
</dbReference>
<feature type="domain" description="Transketolase-like pyrimidine-binding" evidence="11">
    <location>
        <begin position="317"/>
        <end position="480"/>
    </location>
</feature>
<comment type="caution">
    <text evidence="12">The sequence shown here is derived from an EMBL/GenBank/DDBJ whole genome shotgun (WGS) entry which is preliminary data.</text>
</comment>
<dbReference type="InterPro" id="IPR009014">
    <property type="entry name" value="Transketo_C/PFOR_II"/>
</dbReference>
<comment type="catalytic activity">
    <reaction evidence="10">
        <text>D-glyceraldehyde 3-phosphate + pyruvate + H(+) = 1-deoxy-D-xylulose 5-phosphate + CO2</text>
        <dbReference type="Rhea" id="RHEA:12605"/>
        <dbReference type="ChEBI" id="CHEBI:15361"/>
        <dbReference type="ChEBI" id="CHEBI:15378"/>
        <dbReference type="ChEBI" id="CHEBI:16526"/>
        <dbReference type="ChEBI" id="CHEBI:57792"/>
        <dbReference type="ChEBI" id="CHEBI:59776"/>
        <dbReference type="EC" id="2.2.1.7"/>
    </reaction>
</comment>
<dbReference type="InterPro" id="IPR033248">
    <property type="entry name" value="Transketolase_C"/>
</dbReference>
<keyword evidence="4 10" id="KW-0808">Transferase</keyword>
<dbReference type="NCBIfam" id="TIGR00204">
    <property type="entry name" value="dxs"/>
    <property type="match status" value="1"/>
</dbReference>
<dbReference type="GO" id="GO:0000287">
    <property type="term" value="F:magnesium ion binding"/>
    <property type="evidence" value="ECO:0007669"/>
    <property type="project" value="UniProtKB-UniRule"/>
</dbReference>
<dbReference type="HAMAP" id="MF_00315">
    <property type="entry name" value="DXP_synth"/>
    <property type="match status" value="1"/>
</dbReference>
<evidence type="ECO:0000256" key="1">
    <source>
        <dbReference type="ARBA" id="ARBA00004980"/>
    </source>
</evidence>
<comment type="cofactor">
    <cofactor evidence="10">
        <name>Mg(2+)</name>
        <dbReference type="ChEBI" id="CHEBI:18420"/>
    </cofactor>
    <text evidence="10">Binds 1 Mg(2+) ion per subunit.</text>
</comment>
<feature type="binding site" evidence="10">
    <location>
        <begin position="150"/>
        <end position="151"/>
    </location>
    <ligand>
        <name>thiamine diphosphate</name>
        <dbReference type="ChEBI" id="CHEBI:58937"/>
    </ligand>
</feature>
<evidence type="ECO:0000256" key="3">
    <source>
        <dbReference type="ARBA" id="ARBA00011738"/>
    </source>
</evidence>
<dbReference type="FunFam" id="3.40.50.970:FF:000005">
    <property type="entry name" value="1-deoxy-D-xylulose-5-phosphate synthase"/>
    <property type="match status" value="1"/>
</dbReference>
<evidence type="ECO:0000256" key="2">
    <source>
        <dbReference type="ARBA" id="ARBA00011081"/>
    </source>
</evidence>
<evidence type="ECO:0000313" key="13">
    <source>
        <dbReference type="Proteomes" id="UP000265691"/>
    </source>
</evidence>
<dbReference type="AlphaFoldDB" id="A0A3A1Y8U4"/>
<dbReference type="GO" id="GO:0030976">
    <property type="term" value="F:thiamine pyrophosphate binding"/>
    <property type="evidence" value="ECO:0007669"/>
    <property type="project" value="UniProtKB-UniRule"/>
</dbReference>
<dbReference type="RefSeq" id="WP_119525199.1">
    <property type="nucleotide sequence ID" value="NZ_NRHC01000052.1"/>
</dbReference>
<name>A0A3A1Y8U4_9GAMM</name>
<dbReference type="Pfam" id="PF02779">
    <property type="entry name" value="Transket_pyr"/>
    <property type="match status" value="1"/>
</dbReference>
<feature type="binding site" evidence="10">
    <location>
        <begin position="118"/>
        <end position="120"/>
    </location>
    <ligand>
        <name>thiamine diphosphate</name>
        <dbReference type="ChEBI" id="CHEBI:58937"/>
    </ligand>
</feature>
<feature type="binding site" evidence="10">
    <location>
        <position position="178"/>
    </location>
    <ligand>
        <name>Mg(2+)</name>
        <dbReference type="ChEBI" id="CHEBI:18420"/>
    </ligand>
</feature>
<comment type="cofactor">
    <cofactor evidence="10">
        <name>thiamine diphosphate</name>
        <dbReference type="ChEBI" id="CHEBI:58937"/>
    </cofactor>
    <text evidence="10">Binds 1 thiamine pyrophosphate per subunit.</text>
</comment>
<keyword evidence="6 10" id="KW-0460">Magnesium</keyword>
<dbReference type="SUPFAM" id="SSF52518">
    <property type="entry name" value="Thiamin diphosphate-binding fold (THDP-binding)"/>
    <property type="match status" value="2"/>
</dbReference>
<dbReference type="GO" id="GO:0016114">
    <property type="term" value="P:terpenoid biosynthetic process"/>
    <property type="evidence" value="ECO:0007669"/>
    <property type="project" value="UniProtKB-UniRule"/>
</dbReference>
<evidence type="ECO:0000259" key="11">
    <source>
        <dbReference type="SMART" id="SM00861"/>
    </source>
</evidence>
<dbReference type="OrthoDB" id="9803371at2"/>
<evidence type="ECO:0000256" key="8">
    <source>
        <dbReference type="ARBA" id="ARBA00023052"/>
    </source>
</evidence>
<dbReference type="UniPathway" id="UPA00064">
    <property type="reaction ID" value="UER00091"/>
</dbReference>
<dbReference type="PANTHER" id="PTHR43322">
    <property type="entry name" value="1-D-DEOXYXYLULOSE 5-PHOSPHATE SYNTHASE-RELATED"/>
    <property type="match status" value="1"/>
</dbReference>
<dbReference type="Gene3D" id="3.40.50.920">
    <property type="match status" value="1"/>
</dbReference>
<sequence>MRINYPLLDKINNLDDLKALEIKQLPQLCDELRDFLIYSISNSSGHFSSNLGTVELTVALHYVYDSPNDKIIWDVGHQAYAHKVLTGRKDQIGTIRQFNGIHPFPFRSESEHDILTVGHSSTSLSVATGISIANKQRGVKADVIPVIGDGALTAGMAFEALNHLGDIKVPMTIILNDNNMSISPNRGALNRHSEKIFNSSFYQSLREKSKDILPDIAPLKNLLKSTESAVKNLFQPEIANLYRTMGIDYIGPVDGHDVIELVNLFNKLKSNGKLQLVHVLTTKGKGYLPAEQEPTKYHGVGKFTPNASEQKQISKNLTYSQVFGNWLIKHVQDPQLISITPAMIEGSGMQEFYKLAPEKVLDVAIAEQHAVSLATGLAIGGYKPVVAIYSTFLQRAYDQVIHDVAIDNHPVLFAIDRAGIVGEDGQTHQGAFDISYLRCIPNLVVTTPSSAQELEALLEFGYTYNGPFAVRYPRGKAISLDLPPVAVELGKAVKVRDRDLSKTVSFCQSKSLSSSLVQSKGIVFLNFGNMLAKSLELADSMGACVYDMRFVKPLDLSVIKSLTEYGLVVTFEENAQKGGAASAVFEEMLALNIFVPTLSIGIEDKFIQPIDTHLIEEKMGWDKNSLEEKIINKISTLA</sequence>
<evidence type="ECO:0000256" key="10">
    <source>
        <dbReference type="HAMAP-Rule" id="MF_00315"/>
    </source>
</evidence>
<evidence type="ECO:0000256" key="4">
    <source>
        <dbReference type="ARBA" id="ARBA00022679"/>
    </source>
</evidence>
<keyword evidence="8 10" id="KW-0786">Thiamine pyrophosphate</keyword>
<dbReference type="GO" id="GO:0008661">
    <property type="term" value="F:1-deoxy-D-xylulose-5-phosphate synthase activity"/>
    <property type="evidence" value="ECO:0007669"/>
    <property type="project" value="UniProtKB-UniRule"/>
</dbReference>
<feature type="binding site" evidence="10">
    <location>
        <position position="77"/>
    </location>
    <ligand>
        <name>thiamine diphosphate</name>
        <dbReference type="ChEBI" id="CHEBI:58937"/>
    </ligand>
</feature>
<accession>A0A3A1Y8U4</accession>
<dbReference type="EC" id="2.2.1.7" evidence="10"/>
<dbReference type="InterPro" id="IPR020826">
    <property type="entry name" value="Transketolase_BS"/>
</dbReference>
<dbReference type="Proteomes" id="UP000265691">
    <property type="component" value="Unassembled WGS sequence"/>
</dbReference>
<dbReference type="CDD" id="cd02007">
    <property type="entry name" value="TPP_DXS"/>
    <property type="match status" value="1"/>
</dbReference>
<dbReference type="GO" id="GO:0019288">
    <property type="term" value="P:isopentenyl diphosphate biosynthetic process, methylerythritol 4-phosphate pathway"/>
    <property type="evidence" value="ECO:0007669"/>
    <property type="project" value="TreeGrafter"/>
</dbReference>
<dbReference type="InterPro" id="IPR005477">
    <property type="entry name" value="Dxylulose-5-P_synthase"/>
</dbReference>
<comment type="subunit">
    <text evidence="3 10">Homodimer.</text>
</comment>
<dbReference type="InterPro" id="IPR005475">
    <property type="entry name" value="Transketolase-like_Pyr-bd"/>
</dbReference>
<keyword evidence="9 10" id="KW-0414">Isoprene biosynthesis</keyword>
<protein>
    <recommendedName>
        <fullName evidence="10">1-deoxy-D-xylulose-5-phosphate synthase</fullName>
        <ecNumber evidence="10">2.2.1.7</ecNumber>
    </recommendedName>
    <alternativeName>
        <fullName evidence="10">1-deoxyxylulose-5-phosphate synthase</fullName>
        <shortName evidence="10">DXP synthase</shortName>
        <shortName evidence="10">DXPS</shortName>
    </alternativeName>
</protein>
<dbReference type="Pfam" id="PF13292">
    <property type="entry name" value="DXP_synthase_N"/>
    <property type="match status" value="1"/>
</dbReference>
<evidence type="ECO:0000313" key="12">
    <source>
        <dbReference type="EMBL" id="RIY32554.1"/>
    </source>
</evidence>
<dbReference type="Gene3D" id="3.40.50.970">
    <property type="match status" value="2"/>
</dbReference>